<dbReference type="InterPro" id="IPR041542">
    <property type="entry name" value="GH43_C2"/>
</dbReference>
<dbReference type="InterPro" id="IPR023296">
    <property type="entry name" value="Glyco_hydro_beta-prop_sf"/>
</dbReference>
<dbReference type="Proteomes" id="UP001152130">
    <property type="component" value="Unassembled WGS sequence"/>
</dbReference>
<dbReference type="SUPFAM" id="SSF49899">
    <property type="entry name" value="Concanavalin A-like lectins/glucanases"/>
    <property type="match status" value="1"/>
</dbReference>
<dbReference type="EMBL" id="JAPDHF010000004">
    <property type="protein sequence ID" value="KAJ4019768.1"/>
    <property type="molecule type" value="Genomic_DNA"/>
</dbReference>
<evidence type="ECO:0000256" key="2">
    <source>
        <dbReference type="ARBA" id="ARBA00022801"/>
    </source>
</evidence>
<proteinExistence type="inferred from homology"/>
<name>A0A9W8UBY8_9HYPO</name>
<dbReference type="PANTHER" id="PTHR42812:SF17">
    <property type="entry name" value="BETA-XYLOSIDASE C-TERMINAL CONCANAVALIN A-LIKE DOMAIN-CONTAINING PROTEIN-RELATED"/>
    <property type="match status" value="1"/>
</dbReference>
<dbReference type="Pfam" id="PF17851">
    <property type="entry name" value="GH43_C2"/>
    <property type="match status" value="1"/>
</dbReference>
<keyword evidence="7" id="KW-0732">Signal</keyword>
<evidence type="ECO:0000256" key="5">
    <source>
        <dbReference type="PIRSR" id="PIRSR606710-2"/>
    </source>
</evidence>
<dbReference type="SUPFAM" id="SSF75005">
    <property type="entry name" value="Arabinanase/levansucrase/invertase"/>
    <property type="match status" value="1"/>
</dbReference>
<evidence type="ECO:0000256" key="3">
    <source>
        <dbReference type="ARBA" id="ARBA00023295"/>
    </source>
</evidence>
<accession>A0A9W8UBY8</accession>
<feature type="site" description="Important for catalytic activity, responsible for pKa modulation of the active site Glu and correct orientation of both the proton donor and substrate" evidence="5">
    <location>
        <position position="160"/>
    </location>
</feature>
<gene>
    <name evidence="9" type="ORF">NW766_003527</name>
</gene>
<dbReference type="GO" id="GO:0004553">
    <property type="term" value="F:hydrolase activity, hydrolyzing O-glycosyl compounds"/>
    <property type="evidence" value="ECO:0007669"/>
    <property type="project" value="InterPro"/>
</dbReference>
<dbReference type="InterPro" id="IPR051795">
    <property type="entry name" value="Glycosyl_Hydrlase_43"/>
</dbReference>
<organism evidence="9 10">
    <name type="scientific">Fusarium irregulare</name>
    <dbReference type="NCBI Taxonomy" id="2494466"/>
    <lineage>
        <taxon>Eukaryota</taxon>
        <taxon>Fungi</taxon>
        <taxon>Dikarya</taxon>
        <taxon>Ascomycota</taxon>
        <taxon>Pezizomycotina</taxon>
        <taxon>Sordariomycetes</taxon>
        <taxon>Hypocreomycetidae</taxon>
        <taxon>Hypocreales</taxon>
        <taxon>Nectriaceae</taxon>
        <taxon>Fusarium</taxon>
        <taxon>Fusarium incarnatum-equiseti species complex</taxon>
    </lineage>
</organism>
<evidence type="ECO:0000256" key="6">
    <source>
        <dbReference type="RuleBase" id="RU361187"/>
    </source>
</evidence>
<dbReference type="Pfam" id="PF04616">
    <property type="entry name" value="Glyco_hydro_43"/>
    <property type="match status" value="1"/>
</dbReference>
<comment type="caution">
    <text evidence="9">The sequence shown here is derived from an EMBL/GenBank/DDBJ whole genome shotgun (WGS) entry which is preliminary data.</text>
</comment>
<evidence type="ECO:0000259" key="8">
    <source>
        <dbReference type="Pfam" id="PF17851"/>
    </source>
</evidence>
<feature type="active site" description="Proton acceptor" evidence="4">
    <location>
        <position position="40"/>
    </location>
</feature>
<evidence type="ECO:0000313" key="9">
    <source>
        <dbReference type="EMBL" id="KAJ4019768.1"/>
    </source>
</evidence>
<dbReference type="CDD" id="cd18833">
    <property type="entry name" value="GH43_PcXyl-like"/>
    <property type="match status" value="1"/>
</dbReference>
<evidence type="ECO:0000313" key="10">
    <source>
        <dbReference type="Proteomes" id="UP001152130"/>
    </source>
</evidence>
<dbReference type="PANTHER" id="PTHR42812">
    <property type="entry name" value="BETA-XYLOSIDASE"/>
    <property type="match status" value="1"/>
</dbReference>
<feature type="domain" description="Beta-xylosidase C-terminal Concanavalin A-like" evidence="8">
    <location>
        <begin position="347"/>
        <end position="565"/>
    </location>
</feature>
<evidence type="ECO:0000256" key="7">
    <source>
        <dbReference type="SAM" id="SignalP"/>
    </source>
</evidence>
<dbReference type="AlphaFoldDB" id="A0A9W8UBY8"/>
<keyword evidence="10" id="KW-1185">Reference proteome</keyword>
<dbReference type="GO" id="GO:0005975">
    <property type="term" value="P:carbohydrate metabolic process"/>
    <property type="evidence" value="ECO:0007669"/>
    <property type="project" value="InterPro"/>
</dbReference>
<feature type="signal peptide" evidence="7">
    <location>
        <begin position="1"/>
        <end position="21"/>
    </location>
</feature>
<dbReference type="InterPro" id="IPR013320">
    <property type="entry name" value="ConA-like_dom_sf"/>
</dbReference>
<feature type="chain" id="PRO_5040863919" description="Beta-xylosidase C-terminal Concanavalin A-like domain-containing protein" evidence="7">
    <location>
        <begin position="22"/>
        <end position="583"/>
    </location>
</feature>
<sequence>MLQPLLNVLVWSLAVCQVACGQTHKNRQYTNPILPGWNTDPSCIFVKEFDNTFFCTTSSFLALPGIPVFASKDLVNWRHASNALTKEAQLPELSRRGLEHEGIWASTLRYRKGTFYLITTYVSWIDGWGPIVLLFTTKDPYDDFAWSDPVRIENPANDIDPDIFWDDDGKAYMAVAAGIYVSEIDIKKGTATEPFRIWNGTGDRNPEGPHFYKKDNWYYLLIGEGGTETNHSVTIARSRNIRGPYEGYGGNPVLTAKNTDEWFQTVGHADLFQDASENWWGVALATRSGPEWKVYPMGRETVLFPVKWEKNKWPHLDMVRGKMSGPLPPNNKNVPGTGAWIDAPDKEDFAVGSSLPRHWFFWRPPKDNLFTISPKGHPNTLRVLPSRVNLTADEKYDPVNEGLGFLARKQTASVFTYSVDLSFDPNIVNEEAGITVFLTQTQHIDISVISVKNKDRNGVTRKLRFKAEASGKPDIEVPKTNIKSIPKSWLKDPITLTVTANRDSTYEFVASSVAKPRDVKKLGSASAEIVSGGSGPFTGTVVGIFATKNGGKGSTPAYFSRWRYTAISQEIDEGTFVPARVLG</sequence>
<comment type="similarity">
    <text evidence="1 6">Belongs to the glycosyl hydrolase 43 family.</text>
</comment>
<evidence type="ECO:0000256" key="1">
    <source>
        <dbReference type="ARBA" id="ARBA00009865"/>
    </source>
</evidence>
<reference evidence="9" key="1">
    <citation type="submission" date="2022-10" db="EMBL/GenBank/DDBJ databases">
        <title>Fusarium specimens isolated from Avocado Roots.</title>
        <authorList>
            <person name="Stajich J."/>
            <person name="Roper C."/>
            <person name="Heimlech-Rivalta G."/>
        </authorList>
    </citation>
    <scope>NUCLEOTIDE SEQUENCE</scope>
    <source>
        <strain evidence="9">CF00143</strain>
    </source>
</reference>
<dbReference type="Gene3D" id="2.115.10.20">
    <property type="entry name" value="Glycosyl hydrolase domain, family 43"/>
    <property type="match status" value="1"/>
</dbReference>
<feature type="active site" description="Proton donor" evidence="4">
    <location>
        <position position="207"/>
    </location>
</feature>
<keyword evidence="3 6" id="KW-0326">Glycosidase</keyword>
<dbReference type="Gene3D" id="2.60.120.200">
    <property type="match status" value="1"/>
</dbReference>
<protein>
    <recommendedName>
        <fullName evidence="8">Beta-xylosidase C-terminal Concanavalin A-like domain-containing protein</fullName>
    </recommendedName>
</protein>
<evidence type="ECO:0000256" key="4">
    <source>
        <dbReference type="PIRSR" id="PIRSR606710-1"/>
    </source>
</evidence>
<dbReference type="InterPro" id="IPR006710">
    <property type="entry name" value="Glyco_hydro_43"/>
</dbReference>
<keyword evidence="2 6" id="KW-0378">Hydrolase</keyword>